<reference evidence="2" key="1">
    <citation type="journal article" date="2014" name="Front. Microbiol.">
        <title>High frequency of phylogenetically diverse reductive dehalogenase-homologous genes in deep subseafloor sedimentary metagenomes.</title>
        <authorList>
            <person name="Kawai M."/>
            <person name="Futagami T."/>
            <person name="Toyoda A."/>
            <person name="Takaki Y."/>
            <person name="Nishi S."/>
            <person name="Hori S."/>
            <person name="Arai W."/>
            <person name="Tsubouchi T."/>
            <person name="Morono Y."/>
            <person name="Uchiyama I."/>
            <person name="Ito T."/>
            <person name="Fujiyama A."/>
            <person name="Inagaki F."/>
            <person name="Takami H."/>
        </authorList>
    </citation>
    <scope>NUCLEOTIDE SEQUENCE</scope>
    <source>
        <strain evidence="2">Expedition CK06-06</strain>
    </source>
</reference>
<feature type="coiled-coil region" evidence="1">
    <location>
        <begin position="19"/>
        <end position="46"/>
    </location>
</feature>
<protein>
    <submittedName>
        <fullName evidence="2">Uncharacterized protein</fullName>
    </submittedName>
</protein>
<proteinExistence type="predicted"/>
<sequence length="140" mass="16159">MLKEIPLFQLVSFSQVGYHLSQDKIIKKLEEELEAVKKRLDKNEKDLTLIGRSKGYSGCGRCGGTWNWKEGETIYYSEGRGMFPLCKECFEELDEEEILSYCKKLMKCWIGMGSSDISKNWDKMVDNLKTDIHKLKSCVG</sequence>
<dbReference type="AlphaFoldDB" id="X1GUZ2"/>
<dbReference type="EMBL" id="BARU01011502">
    <property type="protein sequence ID" value="GAH45424.1"/>
    <property type="molecule type" value="Genomic_DNA"/>
</dbReference>
<gene>
    <name evidence="2" type="ORF">S03H2_21575</name>
</gene>
<organism evidence="2">
    <name type="scientific">marine sediment metagenome</name>
    <dbReference type="NCBI Taxonomy" id="412755"/>
    <lineage>
        <taxon>unclassified sequences</taxon>
        <taxon>metagenomes</taxon>
        <taxon>ecological metagenomes</taxon>
    </lineage>
</organism>
<accession>X1GUZ2</accession>
<comment type="caution">
    <text evidence="2">The sequence shown here is derived from an EMBL/GenBank/DDBJ whole genome shotgun (WGS) entry which is preliminary data.</text>
</comment>
<evidence type="ECO:0000256" key="1">
    <source>
        <dbReference type="SAM" id="Coils"/>
    </source>
</evidence>
<keyword evidence="1" id="KW-0175">Coiled coil</keyword>
<evidence type="ECO:0000313" key="2">
    <source>
        <dbReference type="EMBL" id="GAH45424.1"/>
    </source>
</evidence>
<name>X1GUZ2_9ZZZZ</name>